<reference evidence="1" key="1">
    <citation type="journal article" date="2020" name="Stud. Mycol.">
        <title>101 Dothideomycetes genomes: a test case for predicting lifestyles and emergence of pathogens.</title>
        <authorList>
            <person name="Haridas S."/>
            <person name="Albert R."/>
            <person name="Binder M."/>
            <person name="Bloem J."/>
            <person name="Labutti K."/>
            <person name="Salamov A."/>
            <person name="Andreopoulos B."/>
            <person name="Baker S."/>
            <person name="Barry K."/>
            <person name="Bills G."/>
            <person name="Bluhm B."/>
            <person name="Cannon C."/>
            <person name="Castanera R."/>
            <person name="Culley D."/>
            <person name="Daum C."/>
            <person name="Ezra D."/>
            <person name="Gonzalez J."/>
            <person name="Henrissat B."/>
            <person name="Kuo A."/>
            <person name="Liang C."/>
            <person name="Lipzen A."/>
            <person name="Lutzoni F."/>
            <person name="Magnuson J."/>
            <person name="Mondo S."/>
            <person name="Nolan M."/>
            <person name="Ohm R."/>
            <person name="Pangilinan J."/>
            <person name="Park H.-J."/>
            <person name="Ramirez L."/>
            <person name="Alfaro M."/>
            <person name="Sun H."/>
            <person name="Tritt A."/>
            <person name="Yoshinaga Y."/>
            <person name="Zwiers L.-H."/>
            <person name="Turgeon B."/>
            <person name="Goodwin S."/>
            <person name="Spatafora J."/>
            <person name="Crous P."/>
            <person name="Grigoriev I."/>
        </authorList>
    </citation>
    <scope>NUCLEOTIDE SEQUENCE</scope>
    <source>
        <strain evidence="1">CBS 119925</strain>
    </source>
</reference>
<name>A0A6A6UVV1_9PLEO</name>
<proteinExistence type="predicted"/>
<evidence type="ECO:0000313" key="2">
    <source>
        <dbReference type="Proteomes" id="UP000799440"/>
    </source>
</evidence>
<dbReference type="AlphaFoldDB" id="A0A6A6UVV1"/>
<dbReference type="EMBL" id="MU006618">
    <property type="protein sequence ID" value="KAF2741973.1"/>
    <property type="molecule type" value="Genomic_DNA"/>
</dbReference>
<organism evidence="1 2">
    <name type="scientific">Sporormia fimetaria CBS 119925</name>
    <dbReference type="NCBI Taxonomy" id="1340428"/>
    <lineage>
        <taxon>Eukaryota</taxon>
        <taxon>Fungi</taxon>
        <taxon>Dikarya</taxon>
        <taxon>Ascomycota</taxon>
        <taxon>Pezizomycotina</taxon>
        <taxon>Dothideomycetes</taxon>
        <taxon>Pleosporomycetidae</taxon>
        <taxon>Pleosporales</taxon>
        <taxon>Sporormiaceae</taxon>
        <taxon>Sporormia</taxon>
    </lineage>
</organism>
<keyword evidence="2" id="KW-1185">Reference proteome</keyword>
<evidence type="ECO:0000313" key="1">
    <source>
        <dbReference type="EMBL" id="KAF2741973.1"/>
    </source>
</evidence>
<gene>
    <name evidence="1" type="ORF">M011DRAFT_299736</name>
</gene>
<accession>A0A6A6UVV1</accession>
<sequence length="97" mass="10842">MTGLGKSEREEKKTQRFKHGQGMLCSQPYQLGGAFWVFSSSSCSRSRLATRGWKRMRSCSRTRTSSVGRPRAAFCVVVAMVVLVSGEDNGEYESDMH</sequence>
<protein>
    <submittedName>
        <fullName evidence="1">Uncharacterized protein</fullName>
    </submittedName>
</protein>
<dbReference type="Proteomes" id="UP000799440">
    <property type="component" value="Unassembled WGS sequence"/>
</dbReference>